<dbReference type="PANTHER" id="PTHR45527">
    <property type="entry name" value="NONRIBOSOMAL PEPTIDE SYNTHETASE"/>
    <property type="match status" value="1"/>
</dbReference>
<dbReference type="InterPro" id="IPR045851">
    <property type="entry name" value="AMP-bd_C_sf"/>
</dbReference>
<dbReference type="GO" id="GO:0005737">
    <property type="term" value="C:cytoplasm"/>
    <property type="evidence" value="ECO:0007669"/>
    <property type="project" value="TreeGrafter"/>
</dbReference>
<dbReference type="InterPro" id="IPR020845">
    <property type="entry name" value="AMP-binding_CS"/>
</dbReference>
<dbReference type="SUPFAM" id="SSF56801">
    <property type="entry name" value="Acetyl-CoA synthetase-like"/>
    <property type="match status" value="1"/>
</dbReference>
<evidence type="ECO:0008006" key="5">
    <source>
        <dbReference type="Google" id="ProtNLM"/>
    </source>
</evidence>
<feature type="domain" description="AMP-binding enzyme C-terminal" evidence="2">
    <location>
        <begin position="308"/>
        <end position="383"/>
    </location>
</feature>
<dbReference type="GO" id="GO:0043041">
    <property type="term" value="P:amino acid activation for nonribosomal peptide biosynthetic process"/>
    <property type="evidence" value="ECO:0007669"/>
    <property type="project" value="TreeGrafter"/>
</dbReference>
<dbReference type="EMBL" id="JEMC01001537">
    <property type="protein sequence ID" value="KYF96510.1"/>
    <property type="molecule type" value="Genomic_DNA"/>
</dbReference>
<organism evidence="3 4">
    <name type="scientific">Sorangium cellulosum</name>
    <name type="common">Polyangium cellulosum</name>
    <dbReference type="NCBI Taxonomy" id="56"/>
    <lineage>
        <taxon>Bacteria</taxon>
        <taxon>Pseudomonadati</taxon>
        <taxon>Myxococcota</taxon>
        <taxon>Polyangia</taxon>
        <taxon>Polyangiales</taxon>
        <taxon>Polyangiaceae</taxon>
        <taxon>Sorangium</taxon>
    </lineage>
</organism>
<accession>A0A150SVW8</accession>
<dbReference type="Gene3D" id="3.40.50.12780">
    <property type="entry name" value="N-terminal domain of ligase-like"/>
    <property type="match status" value="1"/>
</dbReference>
<dbReference type="PANTHER" id="PTHR45527:SF1">
    <property type="entry name" value="FATTY ACID SYNTHASE"/>
    <property type="match status" value="1"/>
</dbReference>
<evidence type="ECO:0000313" key="4">
    <source>
        <dbReference type="Proteomes" id="UP000075515"/>
    </source>
</evidence>
<proteinExistence type="predicted"/>
<name>A0A150SVW8_SORCE</name>
<evidence type="ECO:0000259" key="1">
    <source>
        <dbReference type="Pfam" id="PF00501"/>
    </source>
</evidence>
<dbReference type="PROSITE" id="PS00455">
    <property type="entry name" value="AMP_BINDING"/>
    <property type="match status" value="1"/>
</dbReference>
<comment type="caution">
    <text evidence="3">The sequence shown here is derived from an EMBL/GenBank/DDBJ whole genome shotgun (WGS) entry which is preliminary data.</text>
</comment>
<reference evidence="3 4" key="1">
    <citation type="submission" date="2014-02" db="EMBL/GenBank/DDBJ databases">
        <title>The small core and large imbalanced accessory genome model reveals a collaborative survival strategy of Sorangium cellulosum strains in nature.</title>
        <authorList>
            <person name="Han K."/>
            <person name="Peng R."/>
            <person name="Blom J."/>
            <person name="Li Y.-Z."/>
        </authorList>
    </citation>
    <scope>NUCLEOTIDE SEQUENCE [LARGE SCALE GENOMIC DNA]</scope>
    <source>
        <strain evidence="3 4">So0149</strain>
    </source>
</reference>
<sequence length="401" mass="44703">APSAARIVAWSEVLALPPAAPPRRPILSDDLAYILYTSGSTGVPKGVMLTHRNARTFVDWMAAEFEIGRDDRVASRAPLNFDLSVFDVFNTLAAGATLLIKDRRKVREAGKSSAQRHREYVAMLRDERATVLYTTPSTFVTLLEKGGLDAAVPLRVIMYAGEPFPPALLRKLMAALPRTRVANIYGPTETNIVTCHWVRDPPQGDAPIPIGREVDDTEIEVVGEGGRRCAPGEPGELWVRGGTVCVGYFGKDELTRERRVESPFHPYPAHFWRTGDYGRRLPDGTLIYHGRLDNMVKTRGHRVELGDVETALSEHAELAQAVVVPIPHPRYGSTLHAFVLPREGATQARPEDVMRFLEGRLPHYMLPWEIIVVSEFPYTSTGKVDRQLLIRTRSASDEQRI</sequence>
<dbReference type="InterPro" id="IPR025110">
    <property type="entry name" value="AMP-bd_C"/>
</dbReference>
<dbReference type="InterPro" id="IPR020459">
    <property type="entry name" value="AMP-binding"/>
</dbReference>
<gene>
    <name evidence="3" type="ORF">BE18_31775</name>
</gene>
<dbReference type="InterPro" id="IPR042099">
    <property type="entry name" value="ANL_N_sf"/>
</dbReference>
<dbReference type="Proteomes" id="UP000075515">
    <property type="component" value="Unassembled WGS sequence"/>
</dbReference>
<dbReference type="Pfam" id="PF00501">
    <property type="entry name" value="AMP-binding"/>
    <property type="match status" value="1"/>
</dbReference>
<dbReference type="InterPro" id="IPR000873">
    <property type="entry name" value="AMP-dep_synth/lig_dom"/>
</dbReference>
<feature type="domain" description="AMP-dependent synthetase/ligase" evidence="1">
    <location>
        <begin position="21"/>
        <end position="249"/>
    </location>
</feature>
<feature type="non-terminal residue" evidence="3">
    <location>
        <position position="1"/>
    </location>
</feature>
<dbReference type="Pfam" id="PF13193">
    <property type="entry name" value="AMP-binding_C"/>
    <property type="match status" value="1"/>
</dbReference>
<dbReference type="AlphaFoldDB" id="A0A150SVW8"/>
<dbReference type="PRINTS" id="PR00154">
    <property type="entry name" value="AMPBINDING"/>
</dbReference>
<dbReference type="GO" id="GO:0044550">
    <property type="term" value="P:secondary metabolite biosynthetic process"/>
    <property type="evidence" value="ECO:0007669"/>
    <property type="project" value="TreeGrafter"/>
</dbReference>
<dbReference type="GO" id="GO:0031177">
    <property type="term" value="F:phosphopantetheine binding"/>
    <property type="evidence" value="ECO:0007669"/>
    <property type="project" value="TreeGrafter"/>
</dbReference>
<dbReference type="Gene3D" id="3.30.300.30">
    <property type="match status" value="1"/>
</dbReference>
<protein>
    <recommendedName>
        <fullName evidence="5">Peptide synthetase</fullName>
    </recommendedName>
</protein>
<evidence type="ECO:0000259" key="2">
    <source>
        <dbReference type="Pfam" id="PF13193"/>
    </source>
</evidence>
<evidence type="ECO:0000313" key="3">
    <source>
        <dbReference type="EMBL" id="KYF96510.1"/>
    </source>
</evidence>
<dbReference type="CDD" id="cd05930">
    <property type="entry name" value="A_NRPS"/>
    <property type="match status" value="1"/>
</dbReference>